<dbReference type="InterPro" id="IPR002048">
    <property type="entry name" value="EF_hand_dom"/>
</dbReference>
<gene>
    <name evidence="3" type="ORF">PVL29_025531</name>
</gene>
<keyword evidence="1" id="KW-0106">Calcium</keyword>
<dbReference type="AlphaFoldDB" id="A0AA38YK39"/>
<dbReference type="PANTHER" id="PTHR47319:SF6">
    <property type="entry name" value="OS06G0683400 PROTEIN"/>
    <property type="match status" value="1"/>
</dbReference>
<dbReference type="PANTHER" id="PTHR47319">
    <property type="entry name" value="CALCIUM-BINDING PROTEIN KIC"/>
    <property type="match status" value="1"/>
</dbReference>
<dbReference type="Pfam" id="PF13833">
    <property type="entry name" value="EF-hand_8"/>
    <property type="match status" value="1"/>
</dbReference>
<accession>A0AA38YK39</accession>
<dbReference type="InterPro" id="IPR018247">
    <property type="entry name" value="EF_Hand_1_Ca_BS"/>
</dbReference>
<comment type="caution">
    <text evidence="3">The sequence shown here is derived from an EMBL/GenBank/DDBJ whole genome shotgun (WGS) entry which is preliminary data.</text>
</comment>
<dbReference type="InterPro" id="IPR011992">
    <property type="entry name" value="EF-hand-dom_pair"/>
</dbReference>
<evidence type="ECO:0000313" key="3">
    <source>
        <dbReference type="EMBL" id="KAJ9671926.1"/>
    </source>
</evidence>
<dbReference type="PROSITE" id="PS00018">
    <property type="entry name" value="EF_HAND_1"/>
    <property type="match status" value="1"/>
</dbReference>
<sequence length="117" mass="13220">MASQDPSNFQDFLPLMAHKLGGEGLMSELCNGFNLLMDSSKGVITFESLKRNSALLGLEGLSDDDLWSMLREGDFDGDGALNQMEFCVLMFRLSPELMEESEFWLEEALQQELKNHH</sequence>
<keyword evidence="4" id="KW-1185">Reference proteome</keyword>
<dbReference type="PROSITE" id="PS50222">
    <property type="entry name" value="EF_HAND_2"/>
    <property type="match status" value="1"/>
</dbReference>
<dbReference type="Proteomes" id="UP001168098">
    <property type="component" value="Unassembled WGS sequence"/>
</dbReference>
<proteinExistence type="predicted"/>
<organism evidence="3 4">
    <name type="scientific">Vitis rotundifolia</name>
    <name type="common">Muscadine grape</name>
    <dbReference type="NCBI Taxonomy" id="103349"/>
    <lineage>
        <taxon>Eukaryota</taxon>
        <taxon>Viridiplantae</taxon>
        <taxon>Streptophyta</taxon>
        <taxon>Embryophyta</taxon>
        <taxon>Tracheophyta</taxon>
        <taxon>Spermatophyta</taxon>
        <taxon>Magnoliopsida</taxon>
        <taxon>eudicotyledons</taxon>
        <taxon>Gunneridae</taxon>
        <taxon>Pentapetalae</taxon>
        <taxon>rosids</taxon>
        <taxon>Vitales</taxon>
        <taxon>Vitaceae</taxon>
        <taxon>Viteae</taxon>
        <taxon>Vitis</taxon>
    </lineage>
</organism>
<protein>
    <recommendedName>
        <fullName evidence="2">EF-hand domain-containing protein</fullName>
    </recommendedName>
</protein>
<reference evidence="3 4" key="1">
    <citation type="journal article" date="2023" name="BMC Biotechnol.">
        <title>Vitis rotundifolia cv Carlos genome sequencing.</title>
        <authorList>
            <person name="Huff M."/>
            <person name="Hulse-Kemp A."/>
            <person name="Scheffler B."/>
            <person name="Youngblood R."/>
            <person name="Simpson S."/>
            <person name="Babiker E."/>
            <person name="Staton M."/>
        </authorList>
    </citation>
    <scope>NUCLEOTIDE SEQUENCE [LARGE SCALE GENOMIC DNA]</scope>
    <source>
        <tissue evidence="3">Leaf</tissue>
    </source>
</reference>
<dbReference type="SUPFAM" id="SSF47473">
    <property type="entry name" value="EF-hand"/>
    <property type="match status" value="1"/>
</dbReference>
<dbReference type="EMBL" id="JARBHA010000019">
    <property type="protein sequence ID" value="KAJ9671926.1"/>
    <property type="molecule type" value="Genomic_DNA"/>
</dbReference>
<dbReference type="SMR" id="A0AA38YK39"/>
<dbReference type="GO" id="GO:0005509">
    <property type="term" value="F:calcium ion binding"/>
    <property type="evidence" value="ECO:0007669"/>
    <property type="project" value="InterPro"/>
</dbReference>
<dbReference type="InterPro" id="IPR044205">
    <property type="entry name" value="KIC/PBP1/KRP1"/>
</dbReference>
<evidence type="ECO:0000256" key="1">
    <source>
        <dbReference type="ARBA" id="ARBA00022837"/>
    </source>
</evidence>
<feature type="domain" description="EF-hand" evidence="2">
    <location>
        <begin position="61"/>
        <end position="96"/>
    </location>
</feature>
<evidence type="ECO:0000313" key="4">
    <source>
        <dbReference type="Proteomes" id="UP001168098"/>
    </source>
</evidence>
<dbReference type="Gene3D" id="1.10.238.10">
    <property type="entry name" value="EF-hand"/>
    <property type="match status" value="1"/>
</dbReference>
<evidence type="ECO:0000259" key="2">
    <source>
        <dbReference type="PROSITE" id="PS50222"/>
    </source>
</evidence>
<name>A0AA38YK39_VITRO</name>